<keyword evidence="1" id="KW-0812">Transmembrane</keyword>
<organism evidence="2 3">
    <name type="scientific">Marisediminicola antarctica</name>
    <dbReference type="NCBI Taxonomy" id="674079"/>
    <lineage>
        <taxon>Bacteria</taxon>
        <taxon>Bacillati</taxon>
        <taxon>Actinomycetota</taxon>
        <taxon>Actinomycetes</taxon>
        <taxon>Micrococcales</taxon>
        <taxon>Microbacteriaceae</taxon>
        <taxon>Marisediminicola</taxon>
    </lineage>
</organism>
<protein>
    <recommendedName>
        <fullName evidence="4">DUF4190 domain-containing protein</fullName>
    </recommendedName>
</protein>
<evidence type="ECO:0008006" key="4">
    <source>
        <dbReference type="Google" id="ProtNLM"/>
    </source>
</evidence>
<feature type="transmembrane region" description="Helical" evidence="1">
    <location>
        <begin position="12"/>
        <end position="33"/>
    </location>
</feature>
<dbReference type="Proteomes" id="UP000464507">
    <property type="component" value="Chromosome"/>
</dbReference>
<dbReference type="AlphaFoldDB" id="A0A7L5AGG0"/>
<name>A0A7L5AGG0_9MICO</name>
<sequence>MSDREQSEFLGVIAVALAVFLPVVGLPVSAIIYHRSKQRFEPNRLALIAVQIASFFLATLIIIAIVIPRLGS</sequence>
<accession>A0A7L5AGG0</accession>
<dbReference type="KEGG" id="mant:BHD05_08160"/>
<keyword evidence="1" id="KW-0472">Membrane</keyword>
<evidence type="ECO:0000256" key="1">
    <source>
        <dbReference type="SAM" id="Phobius"/>
    </source>
</evidence>
<gene>
    <name evidence="2" type="ORF">BHD05_08160</name>
</gene>
<proteinExistence type="predicted"/>
<keyword evidence="3" id="KW-1185">Reference proteome</keyword>
<feature type="transmembrane region" description="Helical" evidence="1">
    <location>
        <begin position="45"/>
        <end position="67"/>
    </location>
</feature>
<keyword evidence="1" id="KW-1133">Transmembrane helix</keyword>
<evidence type="ECO:0000313" key="2">
    <source>
        <dbReference type="EMBL" id="QHO69618.1"/>
    </source>
</evidence>
<dbReference type="EMBL" id="CP017146">
    <property type="protein sequence ID" value="QHO69618.1"/>
    <property type="molecule type" value="Genomic_DNA"/>
</dbReference>
<reference evidence="2 3" key="1">
    <citation type="submission" date="2016-09" db="EMBL/GenBank/DDBJ databases">
        <title>Complete genome sequence of microbes from the polar regions.</title>
        <authorList>
            <person name="Liao L."/>
            <person name="Chen B."/>
        </authorList>
    </citation>
    <scope>NUCLEOTIDE SEQUENCE [LARGE SCALE GENOMIC DNA]</scope>
    <source>
        <strain evidence="2 3">ZS314</strain>
    </source>
</reference>
<evidence type="ECO:0000313" key="3">
    <source>
        <dbReference type="Proteomes" id="UP000464507"/>
    </source>
</evidence>